<feature type="transmembrane region" description="Helical" evidence="4">
    <location>
        <begin position="102"/>
        <end position="122"/>
    </location>
</feature>
<keyword evidence="6" id="KW-1185">Reference proteome</keyword>
<feature type="transmembrane region" description="Helical" evidence="4">
    <location>
        <begin position="164"/>
        <end position="186"/>
    </location>
</feature>
<dbReference type="Proteomes" id="UP000245698">
    <property type="component" value="Unassembled WGS sequence"/>
</dbReference>
<dbReference type="InterPro" id="IPR011701">
    <property type="entry name" value="MFS"/>
</dbReference>
<gene>
    <name evidence="5" type="ORF">BQ8482_360125</name>
</gene>
<protein>
    <submittedName>
        <fullName evidence="5">Putative Major Facilitator Superfamily (MFS) transporter</fullName>
    </submittedName>
</protein>
<feature type="transmembrane region" description="Helical" evidence="4">
    <location>
        <begin position="311"/>
        <end position="330"/>
    </location>
</feature>
<feature type="transmembrane region" description="Helical" evidence="4">
    <location>
        <begin position="286"/>
        <end position="305"/>
    </location>
</feature>
<reference evidence="6" key="1">
    <citation type="submission" date="2016-12" db="EMBL/GenBank/DDBJ databases">
        <authorList>
            <person name="Brunel B."/>
        </authorList>
    </citation>
    <scope>NUCLEOTIDE SEQUENCE [LARGE SCALE GENOMIC DNA]</scope>
</reference>
<evidence type="ECO:0000313" key="6">
    <source>
        <dbReference type="Proteomes" id="UP000245698"/>
    </source>
</evidence>
<dbReference type="Gene3D" id="1.20.1250.20">
    <property type="entry name" value="MFS general substrate transporter like domains"/>
    <property type="match status" value="1"/>
</dbReference>
<dbReference type="InterPro" id="IPR036259">
    <property type="entry name" value="MFS_trans_sf"/>
</dbReference>
<feature type="transmembrane region" description="Helical" evidence="4">
    <location>
        <begin position="226"/>
        <end position="247"/>
    </location>
</feature>
<accession>A0A2P9ARG2</accession>
<dbReference type="EMBL" id="FUIG01000044">
    <property type="protein sequence ID" value="SJM33724.1"/>
    <property type="molecule type" value="Genomic_DNA"/>
</dbReference>
<evidence type="ECO:0000256" key="4">
    <source>
        <dbReference type="SAM" id="Phobius"/>
    </source>
</evidence>
<name>A0A2P9ARG2_9HYPH</name>
<organism evidence="5 6">
    <name type="scientific">Mesorhizobium delmotii</name>
    <dbReference type="NCBI Taxonomy" id="1631247"/>
    <lineage>
        <taxon>Bacteria</taxon>
        <taxon>Pseudomonadati</taxon>
        <taxon>Pseudomonadota</taxon>
        <taxon>Alphaproteobacteria</taxon>
        <taxon>Hyphomicrobiales</taxon>
        <taxon>Phyllobacteriaceae</taxon>
        <taxon>Mesorhizobium</taxon>
    </lineage>
</organism>
<evidence type="ECO:0000256" key="2">
    <source>
        <dbReference type="ARBA" id="ARBA00022989"/>
    </source>
</evidence>
<feature type="transmembrane region" description="Helical" evidence="4">
    <location>
        <begin position="253"/>
        <end position="274"/>
    </location>
</feature>
<dbReference type="SUPFAM" id="SSF103473">
    <property type="entry name" value="MFS general substrate transporter"/>
    <property type="match status" value="1"/>
</dbReference>
<dbReference type="RefSeq" id="WP_123150400.1">
    <property type="nucleotide sequence ID" value="NZ_FUIG01000044.1"/>
</dbReference>
<evidence type="ECO:0000256" key="3">
    <source>
        <dbReference type="ARBA" id="ARBA00023136"/>
    </source>
</evidence>
<feature type="transmembrane region" description="Helical" evidence="4">
    <location>
        <begin position="376"/>
        <end position="399"/>
    </location>
</feature>
<dbReference type="Pfam" id="PF07690">
    <property type="entry name" value="MFS_1"/>
    <property type="match status" value="1"/>
</dbReference>
<feature type="transmembrane region" description="Helical" evidence="4">
    <location>
        <begin position="78"/>
        <end position="96"/>
    </location>
</feature>
<feature type="transmembrane region" description="Helical" evidence="4">
    <location>
        <begin position="134"/>
        <end position="152"/>
    </location>
</feature>
<feature type="transmembrane region" description="Helical" evidence="4">
    <location>
        <begin position="43"/>
        <end position="66"/>
    </location>
</feature>
<keyword evidence="1 4" id="KW-0812">Transmembrane</keyword>
<evidence type="ECO:0000313" key="5">
    <source>
        <dbReference type="EMBL" id="SJM33724.1"/>
    </source>
</evidence>
<keyword evidence="3 4" id="KW-0472">Membrane</keyword>
<feature type="transmembrane region" description="Helical" evidence="4">
    <location>
        <begin position="12"/>
        <end position="37"/>
    </location>
</feature>
<keyword evidence="2 4" id="KW-1133">Transmembrane helix</keyword>
<dbReference type="GO" id="GO:0022857">
    <property type="term" value="F:transmembrane transporter activity"/>
    <property type="evidence" value="ECO:0007669"/>
    <property type="project" value="InterPro"/>
</dbReference>
<evidence type="ECO:0000256" key="1">
    <source>
        <dbReference type="ARBA" id="ARBA00022692"/>
    </source>
</evidence>
<sequence>MRSQSGLPLSHVMMLMLTQTLGWGTSMSLIGVLAAHIRADLDLSSAAIFGGTTVMFLTGAFLAPIAGGLADRFGGLRVLCYGTPVLAAALLVLSAANGPTAYYAAWVLFGFGMHFGLGTATYNGVAQTAGKSAYRAIGLLTLATGLCSTIFWPLSEALLGLMDWRQLCLLYATATMVIAWPIHIWLAGRHNPMRENANQDQSRASPAHVPPELAGRAFALLMTVQVLTASLTTGMAILAIDIFVALGTSRAEAVFAGSLIGLAYLVSRGGDTLLGNRLPRIRLARFVHAALPLSLLPLLVCAVLALPVPGWLAAVAAVCYGLPAGLLGILRPVLPYHIFGSFNYGLRLGRLGRAGDLANAAVPAAFAWVMSRSAEAVLWLGFGMAVVAFVALMVLSRIISQGIGHRHYNSTA</sequence>
<dbReference type="AlphaFoldDB" id="A0A2P9ARG2"/>
<proteinExistence type="predicted"/>